<sequence length="293" mass="33980">MIMDMVKDKYSAVWVSHSSIGNFLQCPRAYYLNNVYKDPDTGHKIVLMNPSLALGQAVHTVLEELSALPVKERFRDSLVDKYDMAWNTVTGELGGFMDKKEEQEYKKRGIEMLKRVEKNPGPLGKLAVKIKRDLPYYWLSEEENIILCGKVDWLEYLPETNSVHIIDFKTGKNMEDGKSLQLPIYLLLVHNCQKHKVTRASYWYLAKSNDLTSKELPKLEVAYMQVLKVARQVKKAREKAEYICPKGEGGCFFCRPLEAILRKEAKFVGIDNYRQDVYILPREPQELEEEIIH</sequence>
<gene>
    <name evidence="2" type="ORF">COW99_01270</name>
</gene>
<dbReference type="Gene3D" id="3.90.320.10">
    <property type="match status" value="1"/>
</dbReference>
<dbReference type="Pfam" id="PF12705">
    <property type="entry name" value="PDDEXK_1"/>
    <property type="match status" value="1"/>
</dbReference>
<protein>
    <recommendedName>
        <fullName evidence="1">PD-(D/E)XK endonuclease-like domain-containing protein</fullName>
    </recommendedName>
</protein>
<name>A0A2H0BWG0_9BACT</name>
<evidence type="ECO:0000313" key="2">
    <source>
        <dbReference type="EMBL" id="PIP62013.1"/>
    </source>
</evidence>
<organism evidence="2 3">
    <name type="scientific">Candidatus Roizmanbacteria bacterium CG22_combo_CG10-13_8_21_14_all_38_20</name>
    <dbReference type="NCBI Taxonomy" id="1974862"/>
    <lineage>
        <taxon>Bacteria</taxon>
        <taxon>Candidatus Roizmaniibacteriota</taxon>
    </lineage>
</organism>
<evidence type="ECO:0000313" key="3">
    <source>
        <dbReference type="Proteomes" id="UP000231246"/>
    </source>
</evidence>
<comment type="caution">
    <text evidence="2">The sequence shown here is derived from an EMBL/GenBank/DDBJ whole genome shotgun (WGS) entry which is preliminary data.</text>
</comment>
<dbReference type="AlphaFoldDB" id="A0A2H0BWG0"/>
<dbReference type="InterPro" id="IPR011604">
    <property type="entry name" value="PDDEXK-like_dom_sf"/>
</dbReference>
<evidence type="ECO:0000259" key="1">
    <source>
        <dbReference type="Pfam" id="PF12705"/>
    </source>
</evidence>
<feature type="domain" description="PD-(D/E)XK endonuclease-like" evidence="1">
    <location>
        <begin position="15"/>
        <end position="233"/>
    </location>
</feature>
<proteinExistence type="predicted"/>
<accession>A0A2H0BWG0</accession>
<dbReference type="EMBL" id="PCTA01000009">
    <property type="protein sequence ID" value="PIP62013.1"/>
    <property type="molecule type" value="Genomic_DNA"/>
</dbReference>
<reference evidence="2 3" key="1">
    <citation type="submission" date="2017-09" db="EMBL/GenBank/DDBJ databases">
        <title>Depth-based differentiation of microbial function through sediment-hosted aquifers and enrichment of novel symbionts in the deep terrestrial subsurface.</title>
        <authorList>
            <person name="Probst A.J."/>
            <person name="Ladd B."/>
            <person name="Jarett J.K."/>
            <person name="Geller-Mcgrath D.E."/>
            <person name="Sieber C.M."/>
            <person name="Emerson J.B."/>
            <person name="Anantharaman K."/>
            <person name="Thomas B.C."/>
            <person name="Malmstrom R."/>
            <person name="Stieglmeier M."/>
            <person name="Klingl A."/>
            <person name="Woyke T."/>
            <person name="Ryan C.M."/>
            <person name="Banfield J.F."/>
        </authorList>
    </citation>
    <scope>NUCLEOTIDE SEQUENCE [LARGE SCALE GENOMIC DNA]</scope>
    <source>
        <strain evidence="2">CG22_combo_CG10-13_8_21_14_all_38_20</strain>
    </source>
</reference>
<dbReference type="InterPro" id="IPR038726">
    <property type="entry name" value="PDDEXK_AddAB-type"/>
</dbReference>
<dbReference type="Proteomes" id="UP000231246">
    <property type="component" value="Unassembled WGS sequence"/>
</dbReference>